<evidence type="ECO:0000256" key="1">
    <source>
        <dbReference type="SAM" id="Phobius"/>
    </source>
</evidence>
<evidence type="ECO:0000313" key="3">
    <source>
        <dbReference type="Proteomes" id="UP000185124"/>
    </source>
</evidence>
<evidence type="ECO:0008006" key="4">
    <source>
        <dbReference type="Google" id="ProtNLM"/>
    </source>
</evidence>
<gene>
    <name evidence="2" type="ORF">SAMN04489832_1980</name>
</gene>
<protein>
    <recommendedName>
        <fullName evidence="4">DUF3995 domain-containing protein</fullName>
    </recommendedName>
</protein>
<keyword evidence="1" id="KW-1133">Transmembrane helix</keyword>
<sequence length="166" mass="17835">MSVFRGPRWAYGALAWLIFFVVSHVLLVFFPGDDPTGGGPWGMTAYTVLNVVLISMSAVGAAVVRATVRPWARHLPQWLILVPLWFGSVLLVLRGVPGMAESLLMVTGIRRGGFVGAQDISTGEFWAGIGINTYFFTGAVLLVAATISYARRSTDGGKKGSSDRSE</sequence>
<proteinExistence type="predicted"/>
<organism evidence="2 3">
    <name type="scientific">Micromonospora cremea</name>
    <dbReference type="NCBI Taxonomy" id="709881"/>
    <lineage>
        <taxon>Bacteria</taxon>
        <taxon>Bacillati</taxon>
        <taxon>Actinomycetota</taxon>
        <taxon>Actinomycetes</taxon>
        <taxon>Micromonosporales</taxon>
        <taxon>Micromonosporaceae</taxon>
        <taxon>Micromonospora</taxon>
    </lineage>
</organism>
<reference evidence="3" key="1">
    <citation type="submission" date="2016-12" db="EMBL/GenBank/DDBJ databases">
        <authorList>
            <person name="Varghese N."/>
            <person name="Submissions S."/>
        </authorList>
    </citation>
    <scope>NUCLEOTIDE SEQUENCE [LARGE SCALE GENOMIC DNA]</scope>
    <source>
        <strain evidence="3">DSM 45599</strain>
    </source>
</reference>
<dbReference type="Proteomes" id="UP000185124">
    <property type="component" value="Unassembled WGS sequence"/>
</dbReference>
<feature type="transmembrane region" description="Helical" evidence="1">
    <location>
        <begin position="43"/>
        <end position="66"/>
    </location>
</feature>
<keyword evidence="1" id="KW-0472">Membrane</keyword>
<feature type="transmembrane region" description="Helical" evidence="1">
    <location>
        <begin position="9"/>
        <end position="31"/>
    </location>
</feature>
<keyword evidence="3" id="KW-1185">Reference proteome</keyword>
<dbReference type="EMBL" id="FSQT01000001">
    <property type="protein sequence ID" value="SIM77921.1"/>
    <property type="molecule type" value="Genomic_DNA"/>
</dbReference>
<keyword evidence="1" id="KW-0812">Transmembrane</keyword>
<evidence type="ECO:0000313" key="2">
    <source>
        <dbReference type="EMBL" id="SIM77921.1"/>
    </source>
</evidence>
<accession>A0A1N5VYB7</accession>
<dbReference type="RefSeq" id="WP_074310652.1">
    <property type="nucleotide sequence ID" value="NZ_FSQT01000001.1"/>
</dbReference>
<feature type="transmembrane region" description="Helical" evidence="1">
    <location>
        <begin position="78"/>
        <end position="96"/>
    </location>
</feature>
<dbReference type="AlphaFoldDB" id="A0A1N5VYB7"/>
<feature type="transmembrane region" description="Helical" evidence="1">
    <location>
        <begin position="125"/>
        <end position="150"/>
    </location>
</feature>
<name>A0A1N5VYB7_9ACTN</name>